<name>A0AAJ0CZD7_9HYPO</name>
<evidence type="ECO:0000256" key="3">
    <source>
        <dbReference type="ARBA" id="ARBA00023242"/>
    </source>
</evidence>
<feature type="domain" description="MI" evidence="5">
    <location>
        <begin position="667"/>
        <end position="800"/>
    </location>
</feature>
<dbReference type="InterPro" id="IPR016024">
    <property type="entry name" value="ARM-type_fold"/>
</dbReference>
<protein>
    <submittedName>
        <fullName evidence="6">Suppressor of glycerol defect</fullName>
    </submittedName>
</protein>
<feature type="region of interest" description="Disordered" evidence="4">
    <location>
        <begin position="91"/>
        <end position="145"/>
    </location>
</feature>
<dbReference type="EMBL" id="JASWJB010000020">
    <property type="protein sequence ID" value="KAK2612143.1"/>
    <property type="molecule type" value="Genomic_DNA"/>
</dbReference>
<proteinExistence type="inferred from homology"/>
<dbReference type="SUPFAM" id="SSF48371">
    <property type="entry name" value="ARM repeat"/>
    <property type="match status" value="1"/>
</dbReference>
<evidence type="ECO:0000256" key="4">
    <source>
        <dbReference type="SAM" id="MobiDB-lite"/>
    </source>
</evidence>
<dbReference type="PANTHER" id="PTHR18034:SF4">
    <property type="entry name" value="NUCLEOLAR MIF4G DOMAIN-CONTAINING PROTEIN 1"/>
    <property type="match status" value="1"/>
</dbReference>
<feature type="compositionally biased region" description="Basic and acidic residues" evidence="4">
    <location>
        <begin position="96"/>
        <end position="105"/>
    </location>
</feature>
<dbReference type="AlphaFoldDB" id="A0AAJ0CZD7"/>
<dbReference type="InterPro" id="IPR050781">
    <property type="entry name" value="CWC22_splicing_factor"/>
</dbReference>
<accession>A0AAJ0CZD7</accession>
<comment type="caution">
    <text evidence="6">The sequence shown here is derived from an EMBL/GenBank/DDBJ whole genome shotgun (WGS) entry which is preliminary data.</text>
</comment>
<keyword evidence="3" id="KW-0539">Nucleus</keyword>
<keyword evidence="7" id="KW-1185">Reference proteome</keyword>
<feature type="compositionally biased region" description="Basic and acidic residues" evidence="4">
    <location>
        <begin position="43"/>
        <end position="54"/>
    </location>
</feature>
<evidence type="ECO:0000256" key="2">
    <source>
        <dbReference type="ARBA" id="ARBA00006856"/>
    </source>
</evidence>
<organism evidence="6 7">
    <name type="scientific">Conoideocrella luteorostrata</name>
    <dbReference type="NCBI Taxonomy" id="1105319"/>
    <lineage>
        <taxon>Eukaryota</taxon>
        <taxon>Fungi</taxon>
        <taxon>Dikarya</taxon>
        <taxon>Ascomycota</taxon>
        <taxon>Pezizomycotina</taxon>
        <taxon>Sordariomycetes</taxon>
        <taxon>Hypocreomycetidae</taxon>
        <taxon>Hypocreales</taxon>
        <taxon>Clavicipitaceae</taxon>
        <taxon>Conoideocrella</taxon>
    </lineage>
</organism>
<dbReference type="Proteomes" id="UP001251528">
    <property type="component" value="Unassembled WGS sequence"/>
</dbReference>
<gene>
    <name evidence="6" type="primary">SGD1</name>
    <name evidence="6" type="ORF">QQS21_001873</name>
</gene>
<comment type="similarity">
    <text evidence="2">Belongs to the CWC22 family.</text>
</comment>
<feature type="region of interest" description="Disordered" evidence="4">
    <location>
        <begin position="336"/>
        <end position="355"/>
    </location>
</feature>
<dbReference type="Pfam" id="PF02847">
    <property type="entry name" value="MA3"/>
    <property type="match status" value="1"/>
</dbReference>
<dbReference type="InterPro" id="IPR003891">
    <property type="entry name" value="Initiation_fac_eIF4g_MI"/>
</dbReference>
<sequence length="890" mass="100171">MPDASVPELQHKLFKRMGISSLPLKQSEAAAPRPLSGRSPYVSRKEVRRQQRTDKKSRRYSKLPNTAREKQNASLVSHAIAIKTTFACSDRALSSDPRRTNRDESLVDCSSSSDNPEGSINESESSLNHLNDGSASQSQHTPQLGSTSKALLKRLAQDDIEVEEFERKLGIRKGRRSLPQAFKDDGLDELIGEIGEDISTSDDEKGRQEIAYNDWLSSKRRKTGPAAMLPPRSDQRYTVGRDLSLENSDHSLYDNGYARHSEGVNDKFSAGQSSNHLLDDVDAEDGDCHEVRAGCSDQTYQKFGTVTETAGIEGLQPKENPYIPPTEGIALAKYVPPSKRRNDENPRKQTRSHLQKRVQGLINRLTDANLISIVHSVDEIYQSNPRGEVTETLTDAILAQMRKSETLPDQFFVLVGGFSAAIYKVTGSSFGSHMVRQVVQEFSEQYDYASVQAKSQPGIRKEPSNFLTFLTQLYVFEVLGCNIVFDYMERLLNSLSELNVELLLRVCRMAGRLLRRDDPQALKHVSHILSTAVSRIGYSNVSARTKFMVETIQNLKNSKSKGTDSIVVSEHVLRMKKRLGELKSQSRRLDGLTPMGIRLNDVEDMDKHGKWWLVGASVPEYRDAAGRAKMVSRHMAPDHSDGVDDEDMDFVLPDYPKKAKAQGLTAAAQIAIFTAIMSALDYEHGYRQFVNLKLKRDEQLEITRVLVQCVGSEVHYNEYYALVGRQACANSRVRFSFQDRLWKIFRGLGESLFGEGLEDEETSTGERMKSERRLSHVARFYASLVAEGALSISLLKPVELPEMNAWASLFMEWFLLSLIRECKGKENHQDTMIERIFGPARELPTLAAGLHWFLRKRLRKSKHIGEKEKKGLQRAREKVQIVVQCAAGAK</sequence>
<evidence type="ECO:0000259" key="5">
    <source>
        <dbReference type="PROSITE" id="PS51366"/>
    </source>
</evidence>
<evidence type="ECO:0000313" key="7">
    <source>
        <dbReference type="Proteomes" id="UP001251528"/>
    </source>
</evidence>
<evidence type="ECO:0000256" key="1">
    <source>
        <dbReference type="ARBA" id="ARBA00004604"/>
    </source>
</evidence>
<reference evidence="6" key="1">
    <citation type="submission" date="2023-06" db="EMBL/GenBank/DDBJ databases">
        <title>Conoideocrella luteorostrata (Hypocreales: Clavicipitaceae), a potential biocontrol fungus for elongate hemlock scale in United States Christmas tree production areas.</title>
        <authorList>
            <person name="Barrett H."/>
            <person name="Lovett B."/>
            <person name="Macias A.M."/>
            <person name="Stajich J.E."/>
            <person name="Kasson M.T."/>
        </authorList>
    </citation>
    <scope>NUCLEOTIDE SEQUENCE</scope>
    <source>
        <strain evidence="6">ARSEF 14590</strain>
    </source>
</reference>
<feature type="region of interest" description="Disordered" evidence="4">
    <location>
        <begin position="18"/>
        <end position="74"/>
    </location>
</feature>
<dbReference type="GO" id="GO:0003723">
    <property type="term" value="F:RNA binding"/>
    <property type="evidence" value="ECO:0007669"/>
    <property type="project" value="InterPro"/>
</dbReference>
<feature type="compositionally biased region" description="Polar residues" evidence="4">
    <location>
        <begin position="108"/>
        <end position="145"/>
    </location>
</feature>
<dbReference type="Pfam" id="PF02854">
    <property type="entry name" value="MIF4G"/>
    <property type="match status" value="1"/>
</dbReference>
<evidence type="ECO:0000313" key="6">
    <source>
        <dbReference type="EMBL" id="KAK2612143.1"/>
    </source>
</evidence>
<dbReference type="PROSITE" id="PS51366">
    <property type="entry name" value="MI"/>
    <property type="match status" value="1"/>
</dbReference>
<dbReference type="Gene3D" id="1.25.40.180">
    <property type="match status" value="1"/>
</dbReference>
<dbReference type="SMART" id="SM00543">
    <property type="entry name" value="MIF4G"/>
    <property type="match status" value="1"/>
</dbReference>
<dbReference type="InterPro" id="IPR003890">
    <property type="entry name" value="MIF4G-like_typ-3"/>
</dbReference>
<dbReference type="PANTHER" id="PTHR18034">
    <property type="entry name" value="CELL CYCLE CONTROL PROTEIN CWF22-RELATED"/>
    <property type="match status" value="1"/>
</dbReference>
<dbReference type="GO" id="GO:0005730">
    <property type="term" value="C:nucleolus"/>
    <property type="evidence" value="ECO:0007669"/>
    <property type="project" value="UniProtKB-SubCell"/>
</dbReference>
<comment type="subcellular location">
    <subcellularLocation>
        <location evidence="1">Nucleus</location>
        <location evidence="1">Nucleolus</location>
    </subcellularLocation>
</comment>
<dbReference type="GO" id="GO:0042274">
    <property type="term" value="P:ribosomal small subunit biogenesis"/>
    <property type="evidence" value="ECO:0007669"/>
    <property type="project" value="TreeGrafter"/>
</dbReference>